<dbReference type="EMBL" id="AP026073">
    <property type="protein sequence ID" value="BDM69713.1"/>
    <property type="molecule type" value="Genomic_DNA"/>
</dbReference>
<protein>
    <recommendedName>
        <fullName evidence="4">Integral membrane protein</fullName>
    </recommendedName>
</protein>
<feature type="transmembrane region" description="Helical" evidence="1">
    <location>
        <begin position="38"/>
        <end position="57"/>
    </location>
</feature>
<keyword evidence="1" id="KW-1133">Transmembrane helix</keyword>
<gene>
    <name evidence="2" type="ORF">HEK616_32000</name>
</gene>
<keyword evidence="3" id="KW-1185">Reference proteome</keyword>
<evidence type="ECO:0008006" key="4">
    <source>
        <dbReference type="Google" id="ProtNLM"/>
    </source>
</evidence>
<feature type="transmembrane region" description="Helical" evidence="1">
    <location>
        <begin position="161"/>
        <end position="184"/>
    </location>
</feature>
<keyword evidence="1" id="KW-0472">Membrane</keyword>
<name>A0ABN6QZK1_STRNI</name>
<sequence length="202" mass="21740">MQQLRHAEEPTAARPGRLRAAWRAAHDPVAGVSRRTQLLAYAVPCTVLPAGIWRLPAAFDQGIALGERAYIIFLSVLSEVLAFTAIGLIARWGEVFPNWVPFLRGRQVPTMAAVIPAAIGAAILTLVFTVLFLVSEFRGTTIQGDDLPVGSPSLATGWEAAWYYFCYAPLSLWGPLLAVLTIAYRKRRGTTGTTSGTTSGAA</sequence>
<dbReference type="Proteomes" id="UP001059597">
    <property type="component" value="Chromosome"/>
</dbReference>
<proteinExistence type="predicted"/>
<organism evidence="2 3">
    <name type="scientific">Streptomyces nigrescens</name>
    <dbReference type="NCBI Taxonomy" id="1920"/>
    <lineage>
        <taxon>Bacteria</taxon>
        <taxon>Bacillati</taxon>
        <taxon>Actinomycetota</taxon>
        <taxon>Actinomycetes</taxon>
        <taxon>Kitasatosporales</taxon>
        <taxon>Streptomycetaceae</taxon>
        <taxon>Streptomyces</taxon>
    </lineage>
</organism>
<evidence type="ECO:0000256" key="1">
    <source>
        <dbReference type="SAM" id="Phobius"/>
    </source>
</evidence>
<reference evidence="2" key="1">
    <citation type="submission" date="2022-06" db="EMBL/GenBank/DDBJ databases">
        <title>Complete genome sequence of Streptomyces nigrescens HEK616.</title>
        <authorList>
            <person name="Asamizu S."/>
            <person name="Onaka H."/>
        </authorList>
    </citation>
    <scope>NUCLEOTIDE SEQUENCE</scope>
    <source>
        <strain evidence="2">HEK616</strain>
    </source>
</reference>
<keyword evidence="1" id="KW-0812">Transmembrane</keyword>
<feature type="transmembrane region" description="Helical" evidence="1">
    <location>
        <begin position="69"/>
        <end position="90"/>
    </location>
</feature>
<accession>A0ABN6QZK1</accession>
<evidence type="ECO:0000313" key="3">
    <source>
        <dbReference type="Proteomes" id="UP001059597"/>
    </source>
</evidence>
<evidence type="ECO:0000313" key="2">
    <source>
        <dbReference type="EMBL" id="BDM69713.1"/>
    </source>
</evidence>
<feature type="transmembrane region" description="Helical" evidence="1">
    <location>
        <begin position="111"/>
        <end position="134"/>
    </location>
</feature>